<dbReference type="Pfam" id="PF10326">
    <property type="entry name" value="7TM_GPCR_Str"/>
    <property type="match status" value="1"/>
</dbReference>
<dbReference type="SUPFAM" id="SSF81321">
    <property type="entry name" value="Family A G protein-coupled receptor-like"/>
    <property type="match status" value="1"/>
</dbReference>
<dbReference type="AlphaFoldDB" id="A0A2A6CLE0"/>
<evidence type="ECO:0000313" key="2">
    <source>
        <dbReference type="Proteomes" id="UP000005239"/>
    </source>
</evidence>
<dbReference type="PANTHER" id="PTHR45907:SF16">
    <property type="entry name" value="SERPENTINE RECEPTOR, CLASS J"/>
    <property type="match status" value="1"/>
</dbReference>
<accession>A0A2A6CLE0</accession>
<name>A0A2A6CLE0_PRIPA</name>
<reference evidence="1" key="2">
    <citation type="submission" date="2022-06" db="UniProtKB">
        <authorList>
            <consortium name="EnsemblMetazoa"/>
        </authorList>
    </citation>
    <scope>IDENTIFICATION</scope>
    <source>
        <strain evidence="1">PS312</strain>
    </source>
</reference>
<protein>
    <submittedName>
        <fullName evidence="1">G protein-coupled receptor</fullName>
    </submittedName>
</protein>
<organism evidence="1 2">
    <name type="scientific">Pristionchus pacificus</name>
    <name type="common">Parasitic nematode worm</name>
    <dbReference type="NCBI Taxonomy" id="54126"/>
    <lineage>
        <taxon>Eukaryota</taxon>
        <taxon>Metazoa</taxon>
        <taxon>Ecdysozoa</taxon>
        <taxon>Nematoda</taxon>
        <taxon>Chromadorea</taxon>
        <taxon>Rhabditida</taxon>
        <taxon>Rhabditina</taxon>
        <taxon>Diplogasteromorpha</taxon>
        <taxon>Diplogasteroidea</taxon>
        <taxon>Neodiplogasteridae</taxon>
        <taxon>Pristionchus</taxon>
    </lineage>
</organism>
<keyword evidence="2" id="KW-1185">Reference proteome</keyword>
<proteinExistence type="predicted"/>
<gene>
    <name evidence="1" type="primary">WBGene00279738</name>
</gene>
<sequence>MPSLEAIADLIVDLHLVGGVVINGLLLYAIRRFSRPLMGTYKYLLAAFVSFDGFLSIAHAVTNPSVVIADTVFCVVTDPVLFGQNRRLTAAYCSFYAVPFTLMNIHFLYRFWSIRFPHLIELFSSKKFISQIAAILSGGFIVWYLVCVNVLSGGENEPGTARVRNEYARRYGKTLRDGWVLADFSEEDGQRMQAIASMIVFDCVMILSFTMAVTLATLTYKFIAKADKLSSQAVALQYKLLTTVCAQTFVPLVFVYIPYMAANHSAFLGLPAYSIDRACMQLTVCFPVWDAIIIIGLIKDYREGLISIIRPTAQIGQVETTWQTAEVSAIPLASI</sequence>
<reference evidence="2" key="1">
    <citation type="journal article" date="2008" name="Nat. Genet.">
        <title>The Pristionchus pacificus genome provides a unique perspective on nematode lifestyle and parasitism.</title>
        <authorList>
            <person name="Dieterich C."/>
            <person name="Clifton S.W."/>
            <person name="Schuster L.N."/>
            <person name="Chinwalla A."/>
            <person name="Delehaunty K."/>
            <person name="Dinkelacker I."/>
            <person name="Fulton L."/>
            <person name="Fulton R."/>
            <person name="Godfrey J."/>
            <person name="Minx P."/>
            <person name="Mitreva M."/>
            <person name="Roeseler W."/>
            <person name="Tian H."/>
            <person name="Witte H."/>
            <person name="Yang S.P."/>
            <person name="Wilson R.K."/>
            <person name="Sommer R.J."/>
        </authorList>
    </citation>
    <scope>NUCLEOTIDE SEQUENCE [LARGE SCALE GENOMIC DNA]</scope>
    <source>
        <strain evidence="2">PS312</strain>
    </source>
</reference>
<dbReference type="PANTHER" id="PTHR45907">
    <property type="entry name" value="SERPENTINE RECEPTOR, CLASS J"/>
    <property type="match status" value="1"/>
</dbReference>
<dbReference type="InterPro" id="IPR019428">
    <property type="entry name" value="7TM_GPCR_serpentine_rcpt_Str"/>
</dbReference>
<evidence type="ECO:0000313" key="1">
    <source>
        <dbReference type="EnsemblMetazoa" id="PPA41369.1"/>
    </source>
</evidence>
<dbReference type="EnsemblMetazoa" id="PPA41369.1">
    <property type="protein sequence ID" value="PPA41369.1"/>
    <property type="gene ID" value="WBGene00279738"/>
</dbReference>
<dbReference type="InterPro" id="IPR019423">
    <property type="entry name" value="7TM_GPCR_serpentine_rcpt_Srj"/>
</dbReference>
<dbReference type="Proteomes" id="UP000005239">
    <property type="component" value="Unassembled WGS sequence"/>
</dbReference>
<accession>A0A8R1UY13</accession>